<dbReference type="AlphaFoldDB" id="A0A1Y4T2A5"/>
<dbReference type="Pfam" id="PF00072">
    <property type="entry name" value="Response_reg"/>
    <property type="match status" value="1"/>
</dbReference>
<evidence type="ECO:0000259" key="7">
    <source>
        <dbReference type="PROSITE" id="PS51755"/>
    </source>
</evidence>
<dbReference type="CDD" id="cd17620">
    <property type="entry name" value="REC_OmpR_KdpE-like"/>
    <property type="match status" value="1"/>
</dbReference>
<dbReference type="Gene3D" id="3.40.50.2300">
    <property type="match status" value="1"/>
</dbReference>
<proteinExistence type="predicted"/>
<evidence type="ECO:0000256" key="1">
    <source>
        <dbReference type="ARBA" id="ARBA00023015"/>
    </source>
</evidence>
<keyword evidence="2 5" id="KW-0238">DNA-binding</keyword>
<sequence>MQANILVVEDDHSVRNLVSTTLQTHGYQFDAMINGESALLAMTSHHYDIILLDLGLPDQDGIDIIKTVRTFSVIPIIVLSARSSNEDKIAALDAGADDYLTKPFNIDELLARVRSTLRRAEYLQNMTTQEETVFENGDLKINYLSATVSLKGKEIHLMPIEYNLLCLLAKNVGKVLTYQFILDKIWKNALESDLSSLRVYMTTLRKKIDKQYADDQKYIQTHIGIGYRMVRQKKSGE</sequence>
<feature type="DNA-binding region" description="OmpR/PhoB-type" evidence="5">
    <location>
        <begin position="131"/>
        <end position="231"/>
    </location>
</feature>
<dbReference type="OrthoDB" id="9802426at2"/>
<keyword evidence="4" id="KW-0597">Phosphoprotein</keyword>
<dbReference type="GO" id="GO:0005829">
    <property type="term" value="C:cytosol"/>
    <property type="evidence" value="ECO:0007669"/>
    <property type="project" value="TreeGrafter"/>
</dbReference>
<dbReference type="EMBL" id="NFLJ01000003">
    <property type="protein sequence ID" value="OUQ36274.1"/>
    <property type="molecule type" value="Genomic_DNA"/>
</dbReference>
<dbReference type="InterPro" id="IPR011006">
    <property type="entry name" value="CheY-like_superfamily"/>
</dbReference>
<keyword evidence="3" id="KW-0804">Transcription</keyword>
<evidence type="ECO:0000313" key="8">
    <source>
        <dbReference type="EMBL" id="OUQ36274.1"/>
    </source>
</evidence>
<dbReference type="SUPFAM" id="SSF52172">
    <property type="entry name" value="CheY-like"/>
    <property type="match status" value="1"/>
</dbReference>
<keyword evidence="1" id="KW-0805">Transcription regulation</keyword>
<dbReference type="SMART" id="SM00448">
    <property type="entry name" value="REC"/>
    <property type="match status" value="1"/>
</dbReference>
<evidence type="ECO:0000256" key="2">
    <source>
        <dbReference type="ARBA" id="ARBA00023125"/>
    </source>
</evidence>
<organism evidence="8 9">
    <name type="scientific">Massilimicrobiota timonensis</name>
    <dbReference type="NCBI Taxonomy" id="1776392"/>
    <lineage>
        <taxon>Bacteria</taxon>
        <taxon>Bacillati</taxon>
        <taxon>Bacillota</taxon>
        <taxon>Erysipelotrichia</taxon>
        <taxon>Erysipelotrichales</taxon>
        <taxon>Erysipelotrichaceae</taxon>
        <taxon>Massilimicrobiota</taxon>
    </lineage>
</organism>
<feature type="domain" description="Response regulatory" evidence="6">
    <location>
        <begin position="4"/>
        <end position="117"/>
    </location>
</feature>
<dbReference type="Gene3D" id="1.10.10.10">
    <property type="entry name" value="Winged helix-like DNA-binding domain superfamily/Winged helix DNA-binding domain"/>
    <property type="match status" value="1"/>
</dbReference>
<evidence type="ECO:0000313" key="9">
    <source>
        <dbReference type="Proteomes" id="UP000195305"/>
    </source>
</evidence>
<dbReference type="InterPro" id="IPR016032">
    <property type="entry name" value="Sig_transdc_resp-reg_C-effctor"/>
</dbReference>
<dbReference type="InterPro" id="IPR036388">
    <property type="entry name" value="WH-like_DNA-bd_sf"/>
</dbReference>
<evidence type="ECO:0000256" key="3">
    <source>
        <dbReference type="ARBA" id="ARBA00023163"/>
    </source>
</evidence>
<dbReference type="Gene3D" id="6.10.250.690">
    <property type="match status" value="1"/>
</dbReference>
<dbReference type="PANTHER" id="PTHR48111">
    <property type="entry name" value="REGULATOR OF RPOS"/>
    <property type="match status" value="1"/>
</dbReference>
<dbReference type="InterPro" id="IPR001789">
    <property type="entry name" value="Sig_transdc_resp-reg_receiver"/>
</dbReference>
<dbReference type="InterPro" id="IPR039420">
    <property type="entry name" value="WalR-like"/>
</dbReference>
<dbReference type="RefSeq" id="WP_087243682.1">
    <property type="nucleotide sequence ID" value="NZ_NFLJ01000003.1"/>
</dbReference>
<dbReference type="PROSITE" id="PS50110">
    <property type="entry name" value="RESPONSE_REGULATORY"/>
    <property type="match status" value="1"/>
</dbReference>
<dbReference type="GO" id="GO:0000976">
    <property type="term" value="F:transcription cis-regulatory region binding"/>
    <property type="evidence" value="ECO:0007669"/>
    <property type="project" value="TreeGrafter"/>
</dbReference>
<accession>A0A1Y4T2A5</accession>
<evidence type="ECO:0000259" key="6">
    <source>
        <dbReference type="PROSITE" id="PS50110"/>
    </source>
</evidence>
<protein>
    <submittedName>
        <fullName evidence="8">DNA-binding response regulator</fullName>
    </submittedName>
</protein>
<feature type="domain" description="OmpR/PhoB-type" evidence="7">
    <location>
        <begin position="131"/>
        <end position="231"/>
    </location>
</feature>
<dbReference type="GO" id="GO:0006355">
    <property type="term" value="P:regulation of DNA-templated transcription"/>
    <property type="evidence" value="ECO:0007669"/>
    <property type="project" value="InterPro"/>
</dbReference>
<evidence type="ECO:0000256" key="5">
    <source>
        <dbReference type="PROSITE-ProRule" id="PRU01091"/>
    </source>
</evidence>
<dbReference type="PROSITE" id="PS51755">
    <property type="entry name" value="OMPR_PHOB"/>
    <property type="match status" value="1"/>
</dbReference>
<dbReference type="SMART" id="SM00862">
    <property type="entry name" value="Trans_reg_C"/>
    <property type="match status" value="1"/>
</dbReference>
<dbReference type="CDD" id="cd00383">
    <property type="entry name" value="trans_reg_C"/>
    <property type="match status" value="1"/>
</dbReference>
<name>A0A1Y4T2A5_9FIRM</name>
<gene>
    <name evidence="8" type="ORF">B5E75_01755</name>
</gene>
<dbReference type="PANTHER" id="PTHR48111:SF50">
    <property type="entry name" value="KDP OPERON TRANSCRIPTIONAL REGULATORY PROTEIN KDPE"/>
    <property type="match status" value="1"/>
</dbReference>
<dbReference type="SUPFAM" id="SSF46894">
    <property type="entry name" value="C-terminal effector domain of the bipartite response regulators"/>
    <property type="match status" value="1"/>
</dbReference>
<dbReference type="Proteomes" id="UP000195305">
    <property type="component" value="Unassembled WGS sequence"/>
</dbReference>
<feature type="modified residue" description="4-aspartylphosphate" evidence="4">
    <location>
        <position position="53"/>
    </location>
</feature>
<dbReference type="InterPro" id="IPR001867">
    <property type="entry name" value="OmpR/PhoB-type_DNA-bd"/>
</dbReference>
<keyword evidence="9" id="KW-1185">Reference proteome</keyword>
<dbReference type="GO" id="GO:0032993">
    <property type="term" value="C:protein-DNA complex"/>
    <property type="evidence" value="ECO:0007669"/>
    <property type="project" value="TreeGrafter"/>
</dbReference>
<reference evidence="8 9" key="1">
    <citation type="journal article" date="2018" name="BMC Genomics">
        <title>Whole genome sequencing and function prediction of 133 gut anaerobes isolated from chicken caecum in pure cultures.</title>
        <authorList>
            <person name="Medvecky M."/>
            <person name="Cejkova D."/>
            <person name="Polansky O."/>
            <person name="Karasova D."/>
            <person name="Kubasova T."/>
            <person name="Cizek A."/>
            <person name="Rychlik I."/>
        </authorList>
    </citation>
    <scope>NUCLEOTIDE SEQUENCE [LARGE SCALE GENOMIC DNA]</scope>
    <source>
        <strain evidence="8 9">An13</strain>
    </source>
</reference>
<evidence type="ECO:0000256" key="4">
    <source>
        <dbReference type="PROSITE-ProRule" id="PRU00169"/>
    </source>
</evidence>
<dbReference type="Pfam" id="PF00486">
    <property type="entry name" value="Trans_reg_C"/>
    <property type="match status" value="1"/>
</dbReference>
<dbReference type="GO" id="GO:0000156">
    <property type="term" value="F:phosphorelay response regulator activity"/>
    <property type="evidence" value="ECO:0007669"/>
    <property type="project" value="TreeGrafter"/>
</dbReference>
<comment type="caution">
    <text evidence="8">The sequence shown here is derived from an EMBL/GenBank/DDBJ whole genome shotgun (WGS) entry which is preliminary data.</text>
</comment>